<dbReference type="EMBL" id="VDMD01000034">
    <property type="protein sequence ID" value="TRM58654.1"/>
    <property type="molecule type" value="Genomic_DNA"/>
</dbReference>
<dbReference type="Proteomes" id="UP000320762">
    <property type="component" value="Unassembled WGS sequence"/>
</dbReference>
<comment type="caution">
    <text evidence="1">The sequence shown here is derived from an EMBL/GenBank/DDBJ whole genome shotgun (WGS) entry which is preliminary data.</text>
</comment>
<proteinExistence type="predicted"/>
<accession>A0A550C1H4</accession>
<name>A0A550C1H4_9AGAR</name>
<evidence type="ECO:0000313" key="2">
    <source>
        <dbReference type="Proteomes" id="UP000320762"/>
    </source>
</evidence>
<organism evidence="1 2">
    <name type="scientific">Schizophyllum amplum</name>
    <dbReference type="NCBI Taxonomy" id="97359"/>
    <lineage>
        <taxon>Eukaryota</taxon>
        <taxon>Fungi</taxon>
        <taxon>Dikarya</taxon>
        <taxon>Basidiomycota</taxon>
        <taxon>Agaricomycotina</taxon>
        <taxon>Agaricomycetes</taxon>
        <taxon>Agaricomycetidae</taxon>
        <taxon>Agaricales</taxon>
        <taxon>Schizophyllaceae</taxon>
        <taxon>Schizophyllum</taxon>
    </lineage>
</organism>
<sequence length="80" mass="8735">MSYLSTPPSDLPGTPTTVASTLTNFDPYCALATPASMPGMQPPPLSRHLLAQYHRRPLLKALHNVRTRARSVDPTGIRPK</sequence>
<keyword evidence="2" id="KW-1185">Reference proteome</keyword>
<protein>
    <submittedName>
        <fullName evidence="1">Uncharacterized protein</fullName>
    </submittedName>
</protein>
<gene>
    <name evidence="1" type="ORF">BD626DRAFT_510939</name>
</gene>
<evidence type="ECO:0000313" key="1">
    <source>
        <dbReference type="EMBL" id="TRM58654.1"/>
    </source>
</evidence>
<reference evidence="1 2" key="1">
    <citation type="journal article" date="2019" name="New Phytol.">
        <title>Comparative genomics reveals unique wood-decay strategies and fruiting body development in the Schizophyllaceae.</title>
        <authorList>
            <person name="Almasi E."/>
            <person name="Sahu N."/>
            <person name="Krizsan K."/>
            <person name="Balint B."/>
            <person name="Kovacs G.M."/>
            <person name="Kiss B."/>
            <person name="Cseklye J."/>
            <person name="Drula E."/>
            <person name="Henrissat B."/>
            <person name="Nagy I."/>
            <person name="Chovatia M."/>
            <person name="Adam C."/>
            <person name="LaButti K."/>
            <person name="Lipzen A."/>
            <person name="Riley R."/>
            <person name="Grigoriev I.V."/>
            <person name="Nagy L.G."/>
        </authorList>
    </citation>
    <scope>NUCLEOTIDE SEQUENCE [LARGE SCALE GENOMIC DNA]</scope>
    <source>
        <strain evidence="1 2">NL-1724</strain>
    </source>
</reference>
<dbReference type="AlphaFoldDB" id="A0A550C1H4"/>